<organism evidence="3">
    <name type="scientific">Anthurium amnicola</name>
    <dbReference type="NCBI Taxonomy" id="1678845"/>
    <lineage>
        <taxon>Eukaryota</taxon>
        <taxon>Viridiplantae</taxon>
        <taxon>Streptophyta</taxon>
        <taxon>Embryophyta</taxon>
        <taxon>Tracheophyta</taxon>
        <taxon>Spermatophyta</taxon>
        <taxon>Magnoliopsida</taxon>
        <taxon>Liliopsida</taxon>
        <taxon>Araceae</taxon>
        <taxon>Pothoideae</taxon>
        <taxon>Potheae</taxon>
        <taxon>Anthurium</taxon>
    </lineage>
</organism>
<evidence type="ECO:0000256" key="1">
    <source>
        <dbReference type="ARBA" id="ARBA00005437"/>
    </source>
</evidence>
<feature type="non-terminal residue" evidence="3">
    <location>
        <position position="1"/>
    </location>
</feature>
<evidence type="ECO:0000313" key="3">
    <source>
        <dbReference type="EMBL" id="JAT44431.1"/>
    </source>
</evidence>
<name>A0A1D1XPY1_9ARAE</name>
<gene>
    <name evidence="3" type="primary">At2g38640_5</name>
    <name evidence="4" type="synonym">At2g38640_2</name>
    <name evidence="4" type="ORF">g.38316</name>
    <name evidence="3" type="ORF">g.38319</name>
</gene>
<dbReference type="AlphaFoldDB" id="A0A1D1XPY1"/>
<sequence>CRSRWRRQSSPVHHHNGLFRRSPLTKTCRCWRPPRGAPGGRKRSNSSGSEMAKVHPNTVASALPKPLATAELGLPSGAHGTGEAAVLTVWKKSLLFNCDGFTVFDAKGNLVFRVDNYAAGNRGEVVLMDAAGTPLVTIRRKRLSLGDRWLVYHGEEAAAPLFSAKRHIGFLHSAALAHVTPCGGGGGGGGAYTIEGSYSRRSCAVYDARQRRVAEVRRKEAPGGVGFGSDVFRLVVQPGFDATFAMAVVVLLEQMFGSRGLIKG</sequence>
<dbReference type="EMBL" id="GDJX01023505">
    <property type="protein sequence ID" value="JAT44431.1"/>
    <property type="molecule type" value="Transcribed_RNA"/>
</dbReference>
<proteinExistence type="inferred from homology"/>
<dbReference type="Gene3D" id="2.40.160.200">
    <property type="entry name" value="LURP1-related"/>
    <property type="match status" value="1"/>
</dbReference>
<feature type="region of interest" description="Disordered" evidence="2">
    <location>
        <begin position="30"/>
        <end position="57"/>
    </location>
</feature>
<dbReference type="Pfam" id="PF04525">
    <property type="entry name" value="LOR"/>
    <property type="match status" value="1"/>
</dbReference>
<dbReference type="InterPro" id="IPR038595">
    <property type="entry name" value="LOR_sf"/>
</dbReference>
<evidence type="ECO:0000256" key="2">
    <source>
        <dbReference type="SAM" id="MobiDB-lite"/>
    </source>
</evidence>
<dbReference type="PANTHER" id="PTHR31087:SF131">
    <property type="entry name" value="TRANSLATION INITIATION FACTOR 2B FAMILY PROTEIN, PUTATIVE, EXPRESSED-RELATED"/>
    <property type="match status" value="1"/>
</dbReference>
<dbReference type="SUPFAM" id="SSF54518">
    <property type="entry name" value="Tubby C-terminal domain-like"/>
    <property type="match status" value="1"/>
</dbReference>
<comment type="similarity">
    <text evidence="1">Belongs to the LOR family.</text>
</comment>
<reference evidence="3" key="1">
    <citation type="submission" date="2015-07" db="EMBL/GenBank/DDBJ databases">
        <title>Transcriptome Assembly of Anthurium amnicola.</title>
        <authorList>
            <person name="Suzuki J."/>
        </authorList>
    </citation>
    <scope>NUCLEOTIDE SEQUENCE</scope>
</reference>
<dbReference type="InterPro" id="IPR007612">
    <property type="entry name" value="LOR"/>
</dbReference>
<dbReference type="InterPro" id="IPR025659">
    <property type="entry name" value="Tubby-like_C"/>
</dbReference>
<dbReference type="PANTHER" id="PTHR31087">
    <property type="match status" value="1"/>
</dbReference>
<accession>A0A1D1XPY1</accession>
<dbReference type="EMBL" id="GDJX01010586">
    <property type="protein sequence ID" value="JAT57350.1"/>
    <property type="molecule type" value="Transcribed_RNA"/>
</dbReference>
<evidence type="ECO:0000313" key="4">
    <source>
        <dbReference type="EMBL" id="JAT57350.1"/>
    </source>
</evidence>
<protein>
    <submittedName>
        <fullName evidence="3">Protein LURP-one-related 8</fullName>
    </submittedName>
</protein>